<reference evidence="3" key="1">
    <citation type="journal article" date="2011" name="Genome Res.">
        <title>Phylogeny-wide analysis of social amoeba genomes highlights ancient origins for complex intercellular communication.</title>
        <authorList>
            <person name="Heidel A.J."/>
            <person name="Lawal H.M."/>
            <person name="Felder M."/>
            <person name="Schilde C."/>
            <person name="Helps N.R."/>
            <person name="Tunggal B."/>
            <person name="Rivero F."/>
            <person name="John U."/>
            <person name="Schleicher M."/>
            <person name="Eichinger L."/>
            <person name="Platzer M."/>
            <person name="Noegel A.A."/>
            <person name="Schaap P."/>
            <person name="Gloeckner G."/>
        </authorList>
    </citation>
    <scope>NUCLEOTIDE SEQUENCE [LARGE SCALE GENOMIC DNA]</scope>
    <source>
        <strain evidence="3">SH3</strain>
    </source>
</reference>
<evidence type="ECO:0000313" key="2">
    <source>
        <dbReference type="EMBL" id="EGG18730.1"/>
    </source>
</evidence>
<dbReference type="SUPFAM" id="SSF143875">
    <property type="entry name" value="ERH-like"/>
    <property type="match status" value="1"/>
</dbReference>
<accession>F4Q1M9</accession>
<dbReference type="RefSeq" id="XP_004366634.1">
    <property type="nucleotide sequence ID" value="XM_004366577.1"/>
</dbReference>
<dbReference type="PANTHER" id="PTHR12373:SF0">
    <property type="entry name" value="ENHANCER OF RUDIMENTARY HOMOLOG"/>
    <property type="match status" value="1"/>
</dbReference>
<keyword evidence="3" id="KW-1185">Reference proteome</keyword>
<dbReference type="PANTHER" id="PTHR12373">
    <property type="entry name" value="ENHANCER OF RUDIMENTARY ERH"/>
    <property type="match status" value="1"/>
</dbReference>
<protein>
    <submittedName>
        <fullName evidence="2">Enhancer of rudimentary family protein</fullName>
    </submittedName>
</protein>
<organism evidence="2 3">
    <name type="scientific">Cavenderia fasciculata</name>
    <name type="common">Slime mold</name>
    <name type="synonym">Dictyostelium fasciculatum</name>
    <dbReference type="NCBI Taxonomy" id="261658"/>
    <lineage>
        <taxon>Eukaryota</taxon>
        <taxon>Amoebozoa</taxon>
        <taxon>Evosea</taxon>
        <taxon>Eumycetozoa</taxon>
        <taxon>Dictyostelia</taxon>
        <taxon>Acytosteliales</taxon>
        <taxon>Cavenderiaceae</taxon>
        <taxon>Cavenderia</taxon>
    </lineage>
</organism>
<dbReference type="EMBL" id="GL883018">
    <property type="protein sequence ID" value="EGG18730.1"/>
    <property type="molecule type" value="Genomic_DNA"/>
</dbReference>
<sequence length="91" mass="10712">MSSRHTIVLMQPEGRKATRTFMDYETVEAAVEESRPTQKNITYDIASLFKYLDSIHDLSCLVYTHSINAYVPYNKEWIKNRIMNHLQKMAQ</sequence>
<dbReference type="Pfam" id="PF01133">
    <property type="entry name" value="ER"/>
    <property type="match status" value="1"/>
</dbReference>
<dbReference type="Gene3D" id="3.30.2260.10">
    <property type="entry name" value="Enhancer of rudimentary"/>
    <property type="match status" value="1"/>
</dbReference>
<dbReference type="InterPro" id="IPR000781">
    <property type="entry name" value="ERH"/>
</dbReference>
<dbReference type="InterPro" id="IPR035912">
    <property type="entry name" value="EHR_sf"/>
</dbReference>
<dbReference type="GeneID" id="14870725"/>
<proteinExistence type="inferred from homology"/>
<evidence type="ECO:0000313" key="3">
    <source>
        <dbReference type="Proteomes" id="UP000007797"/>
    </source>
</evidence>
<comment type="similarity">
    <text evidence="1">Belongs to the E(R) family.</text>
</comment>
<dbReference type="Proteomes" id="UP000007797">
    <property type="component" value="Unassembled WGS sequence"/>
</dbReference>
<gene>
    <name evidence="2" type="primary">erh</name>
    <name evidence="2" type="ORF">DFA_04226</name>
</gene>
<dbReference type="OMA" id="ESRTWSD"/>
<dbReference type="AlphaFoldDB" id="F4Q1M9"/>
<dbReference type="KEGG" id="dfa:DFA_04226"/>
<dbReference type="OrthoDB" id="7887808at2759"/>
<name>F4Q1M9_CACFS</name>
<dbReference type="STRING" id="1054147.F4Q1M9"/>
<evidence type="ECO:0000256" key="1">
    <source>
        <dbReference type="ARBA" id="ARBA00007491"/>
    </source>
</evidence>